<organism evidence="2 3">
    <name type="scientific">Flavimobilis marinus</name>
    <dbReference type="NCBI Taxonomy" id="285351"/>
    <lineage>
        <taxon>Bacteria</taxon>
        <taxon>Bacillati</taxon>
        <taxon>Actinomycetota</taxon>
        <taxon>Actinomycetes</taxon>
        <taxon>Micrococcales</taxon>
        <taxon>Jonesiaceae</taxon>
        <taxon>Flavimobilis</taxon>
    </lineage>
</organism>
<dbReference type="Proteomes" id="UP000198520">
    <property type="component" value="Unassembled WGS sequence"/>
</dbReference>
<name>A0A1I2FMM0_9MICO</name>
<dbReference type="RefSeq" id="WP_093376546.1">
    <property type="nucleotide sequence ID" value="NZ_BNAN01000002.1"/>
</dbReference>
<accession>A0A1I2FMM0</accession>
<keyword evidence="1" id="KW-1133">Transmembrane helix</keyword>
<sequence length="86" mass="8266">MNFADVAVSLVKVIVVGLALGAGLPAVFALGLRALSAGTVVPAADGDPAGVRVERSPAMTLAAAACFAVVGIAVVAGIAWIVSGGH</sequence>
<proteinExistence type="predicted"/>
<dbReference type="OrthoDB" id="4829747at2"/>
<reference evidence="3" key="1">
    <citation type="submission" date="2016-10" db="EMBL/GenBank/DDBJ databases">
        <authorList>
            <person name="Varghese N."/>
            <person name="Submissions S."/>
        </authorList>
    </citation>
    <scope>NUCLEOTIDE SEQUENCE [LARGE SCALE GENOMIC DNA]</scope>
    <source>
        <strain evidence="3">DSM 19083</strain>
    </source>
</reference>
<evidence type="ECO:0000313" key="3">
    <source>
        <dbReference type="Proteomes" id="UP000198520"/>
    </source>
</evidence>
<evidence type="ECO:0000256" key="1">
    <source>
        <dbReference type="SAM" id="Phobius"/>
    </source>
</evidence>
<evidence type="ECO:0000313" key="2">
    <source>
        <dbReference type="EMBL" id="SFF06565.1"/>
    </source>
</evidence>
<protein>
    <submittedName>
        <fullName evidence="2">Uncharacterized protein</fullName>
    </submittedName>
</protein>
<dbReference type="AlphaFoldDB" id="A0A1I2FMM0"/>
<dbReference type="STRING" id="285351.SAMN04488035_1412"/>
<feature type="transmembrane region" description="Helical" evidence="1">
    <location>
        <begin position="6"/>
        <end position="30"/>
    </location>
</feature>
<keyword evidence="1" id="KW-0812">Transmembrane</keyword>
<feature type="transmembrane region" description="Helical" evidence="1">
    <location>
        <begin position="61"/>
        <end position="82"/>
    </location>
</feature>
<keyword evidence="1" id="KW-0472">Membrane</keyword>
<dbReference type="EMBL" id="FONZ01000002">
    <property type="protein sequence ID" value="SFF06565.1"/>
    <property type="molecule type" value="Genomic_DNA"/>
</dbReference>
<gene>
    <name evidence="2" type="ORF">SAMN04488035_1412</name>
</gene>
<keyword evidence="3" id="KW-1185">Reference proteome</keyword>